<evidence type="ECO:0000256" key="1">
    <source>
        <dbReference type="SAM" id="MobiDB-lite"/>
    </source>
</evidence>
<feature type="region of interest" description="Disordered" evidence="1">
    <location>
        <begin position="26"/>
        <end position="132"/>
    </location>
</feature>
<comment type="caution">
    <text evidence="2">The sequence shown here is derived from an EMBL/GenBank/DDBJ whole genome shotgun (WGS) entry which is preliminary data.</text>
</comment>
<protein>
    <submittedName>
        <fullName evidence="2">Uncharacterized protein</fullName>
    </submittedName>
</protein>
<sequence length="171" mass="18143">MEGLFACLPGKLAWRRRFSQASDFRRHLGPRSSLPGGQLAWETVKQTPPGKSVGDEGRGHGGAEGDDGSPPPIGTPTPSSVVTDDCCDKGPGQKQIPPKAPMPPPSMEVALGQEPLLLPSDGAPPGSHQGPAVAALEGLDKKEKSFTYLRHVSCSTTKQDIEYMPKFPLYS</sequence>
<dbReference type="AlphaFoldDB" id="A0A811RK70"/>
<evidence type="ECO:0000313" key="2">
    <source>
        <dbReference type="EMBL" id="CAD6270810.1"/>
    </source>
</evidence>
<feature type="compositionally biased region" description="Basic and acidic residues" evidence="1">
    <location>
        <begin position="53"/>
        <end position="63"/>
    </location>
</feature>
<accession>A0A811RK70</accession>
<organism evidence="2 3">
    <name type="scientific">Miscanthus lutarioriparius</name>
    <dbReference type="NCBI Taxonomy" id="422564"/>
    <lineage>
        <taxon>Eukaryota</taxon>
        <taxon>Viridiplantae</taxon>
        <taxon>Streptophyta</taxon>
        <taxon>Embryophyta</taxon>
        <taxon>Tracheophyta</taxon>
        <taxon>Spermatophyta</taxon>
        <taxon>Magnoliopsida</taxon>
        <taxon>Liliopsida</taxon>
        <taxon>Poales</taxon>
        <taxon>Poaceae</taxon>
        <taxon>PACMAD clade</taxon>
        <taxon>Panicoideae</taxon>
        <taxon>Andropogonodae</taxon>
        <taxon>Andropogoneae</taxon>
        <taxon>Saccharinae</taxon>
        <taxon>Miscanthus</taxon>
    </lineage>
</organism>
<name>A0A811RK70_9POAL</name>
<proteinExistence type="predicted"/>
<evidence type="ECO:0000313" key="3">
    <source>
        <dbReference type="Proteomes" id="UP000604825"/>
    </source>
</evidence>
<gene>
    <name evidence="2" type="ORF">NCGR_LOCUS54102</name>
</gene>
<dbReference type="EMBL" id="CAJGYO010000015">
    <property type="protein sequence ID" value="CAD6270810.1"/>
    <property type="molecule type" value="Genomic_DNA"/>
</dbReference>
<dbReference type="Proteomes" id="UP000604825">
    <property type="component" value="Unassembled WGS sequence"/>
</dbReference>
<keyword evidence="3" id="KW-1185">Reference proteome</keyword>
<reference evidence="2" key="1">
    <citation type="submission" date="2020-10" db="EMBL/GenBank/DDBJ databases">
        <authorList>
            <person name="Han B."/>
            <person name="Lu T."/>
            <person name="Zhao Q."/>
            <person name="Huang X."/>
            <person name="Zhao Y."/>
        </authorList>
    </citation>
    <scope>NUCLEOTIDE SEQUENCE</scope>
</reference>